<dbReference type="RefSeq" id="WP_263123852.1">
    <property type="nucleotide sequence ID" value="NZ_CP106753.1"/>
</dbReference>
<evidence type="ECO:0000256" key="4">
    <source>
        <dbReference type="ARBA" id="ARBA00022741"/>
    </source>
</evidence>
<keyword evidence="3" id="KW-0472">Membrane</keyword>
<dbReference type="Pfam" id="PF00005">
    <property type="entry name" value="ABC_tran"/>
    <property type="match status" value="2"/>
</dbReference>
<evidence type="ECO:0000256" key="1">
    <source>
        <dbReference type="ARBA" id="ARBA00005417"/>
    </source>
</evidence>
<comment type="similarity">
    <text evidence="1">Belongs to the ABC transporter superfamily.</text>
</comment>
<dbReference type="InterPro" id="IPR027417">
    <property type="entry name" value="P-loop_NTPase"/>
</dbReference>
<dbReference type="CDD" id="cd03257">
    <property type="entry name" value="ABC_NikE_OppD_transporters"/>
    <property type="match status" value="2"/>
</dbReference>
<dbReference type="InterPro" id="IPR013563">
    <property type="entry name" value="Oligopep_ABC_C"/>
</dbReference>
<dbReference type="SMART" id="SM00382">
    <property type="entry name" value="AAA"/>
    <property type="match status" value="2"/>
</dbReference>
<dbReference type="Proteomes" id="UP001061302">
    <property type="component" value="Chromosome"/>
</dbReference>
<dbReference type="Pfam" id="PF08352">
    <property type="entry name" value="oligo_HPY"/>
    <property type="match status" value="1"/>
</dbReference>
<evidence type="ECO:0000256" key="3">
    <source>
        <dbReference type="ARBA" id="ARBA00022475"/>
    </source>
</evidence>
<dbReference type="SUPFAM" id="SSF52540">
    <property type="entry name" value="P-loop containing nucleoside triphosphate hydrolases"/>
    <property type="match status" value="2"/>
</dbReference>
<feature type="domain" description="ABC transporter" evidence="6">
    <location>
        <begin position="294"/>
        <end position="539"/>
    </location>
</feature>
<dbReference type="PROSITE" id="PS50893">
    <property type="entry name" value="ABC_TRANSPORTER_2"/>
    <property type="match status" value="2"/>
</dbReference>
<dbReference type="PANTHER" id="PTHR43776">
    <property type="entry name" value="TRANSPORT ATP-BINDING PROTEIN"/>
    <property type="match status" value="1"/>
</dbReference>
<protein>
    <submittedName>
        <fullName evidence="7">Dipeptide ABC transporter ATP-binding protein</fullName>
    </submittedName>
</protein>
<dbReference type="InterPro" id="IPR050319">
    <property type="entry name" value="ABC_transp_ATP-bind"/>
</dbReference>
<evidence type="ECO:0000313" key="7">
    <source>
        <dbReference type="EMBL" id="UXY14552.1"/>
    </source>
</evidence>
<organism evidence="7 8">
    <name type="scientific">Chitiniphilus purpureus</name>
    <dbReference type="NCBI Taxonomy" id="2981137"/>
    <lineage>
        <taxon>Bacteria</taxon>
        <taxon>Pseudomonadati</taxon>
        <taxon>Pseudomonadota</taxon>
        <taxon>Betaproteobacteria</taxon>
        <taxon>Neisseriales</taxon>
        <taxon>Chitinibacteraceae</taxon>
        <taxon>Chitiniphilus</taxon>
    </lineage>
</organism>
<dbReference type="InterPro" id="IPR003593">
    <property type="entry name" value="AAA+_ATPase"/>
</dbReference>
<dbReference type="NCBIfam" id="NF008453">
    <property type="entry name" value="PRK11308.1"/>
    <property type="match status" value="2"/>
</dbReference>
<proteinExistence type="inferred from homology"/>
<sequence length="549" mass="57960">MPDPAPIAHSAAQTEPLLEVAGLRVVYPGQPQPAIDEVAFTLHPGQTLALVGASGSGKSVTARAILQLDPEAKCAGSVRFAGRELIGASQPVLRRVRGEGVGMVFQEPLSALNPLHPVGRQIGETLALHRGLGGKALQAAVTALLHRVHLHGVAERCATAYPHQLSGGQRQRALIAMALACSPRVLIADEPTTALDAHLRLQILGLLKEIASSDGMGLLLISHDLGLVRGFADQVAVMHEGRVVEQGATAEVFAAPAHAATRALLAVREARLAPPLAEAAPAALTARGVSCCYREPGGVWRKARTLPALAGIDFSLARGETLGVVGESGSGKTTLAMAALRLLREAQGEVTLGSAQTGEVRLDRLHGARLRAARQRIQLVLQDPFASLSPRMTVGEIVEEGLLIHRPELSAQARRDAAVEALQEVGLPPETLARYPHAFSGGQRQRIAIARVLVLAPEVLILDEPTSALDAHIGLQVLKLLAQLQSRHGLSYVLITHDLAVVRALAHRVMVLQNGAVVECGPLEAVFGAPQQPYTRQLLAASQYLLQPA</sequence>
<keyword evidence="5 7" id="KW-0067">ATP-binding</keyword>
<accession>A0ABY6DKI9</accession>
<gene>
    <name evidence="7" type="ORF">N8I74_14665</name>
</gene>
<feature type="domain" description="ABC transporter" evidence="6">
    <location>
        <begin position="18"/>
        <end position="265"/>
    </location>
</feature>
<keyword evidence="4" id="KW-0547">Nucleotide-binding</keyword>
<evidence type="ECO:0000313" key="8">
    <source>
        <dbReference type="Proteomes" id="UP001061302"/>
    </source>
</evidence>
<name>A0ABY6DKI9_9NEIS</name>
<dbReference type="EMBL" id="CP106753">
    <property type="protein sequence ID" value="UXY14552.1"/>
    <property type="molecule type" value="Genomic_DNA"/>
</dbReference>
<dbReference type="PANTHER" id="PTHR43776:SF7">
    <property type="entry name" value="D,D-DIPEPTIDE TRANSPORT ATP-BINDING PROTEIN DDPF-RELATED"/>
    <property type="match status" value="1"/>
</dbReference>
<evidence type="ECO:0000256" key="5">
    <source>
        <dbReference type="ARBA" id="ARBA00022840"/>
    </source>
</evidence>
<evidence type="ECO:0000256" key="2">
    <source>
        <dbReference type="ARBA" id="ARBA00022448"/>
    </source>
</evidence>
<keyword evidence="2" id="KW-0813">Transport</keyword>
<dbReference type="Gene3D" id="3.40.50.300">
    <property type="entry name" value="P-loop containing nucleotide triphosphate hydrolases"/>
    <property type="match status" value="2"/>
</dbReference>
<dbReference type="InterPro" id="IPR003439">
    <property type="entry name" value="ABC_transporter-like_ATP-bd"/>
</dbReference>
<reference evidence="7" key="1">
    <citation type="submission" date="2022-10" db="EMBL/GenBank/DDBJ databases">
        <title>Chitiniphilus purpureus sp. nov., a novel chitin-degrading bacterium isolated from crawfish pond sediment.</title>
        <authorList>
            <person name="Li K."/>
        </authorList>
    </citation>
    <scope>NUCLEOTIDE SEQUENCE</scope>
    <source>
        <strain evidence="7">CD1</strain>
    </source>
</reference>
<keyword evidence="8" id="KW-1185">Reference proteome</keyword>
<dbReference type="PROSITE" id="PS00211">
    <property type="entry name" value="ABC_TRANSPORTER_1"/>
    <property type="match status" value="2"/>
</dbReference>
<dbReference type="GO" id="GO:0005524">
    <property type="term" value="F:ATP binding"/>
    <property type="evidence" value="ECO:0007669"/>
    <property type="project" value="UniProtKB-KW"/>
</dbReference>
<keyword evidence="3" id="KW-1003">Cell membrane</keyword>
<dbReference type="InterPro" id="IPR017871">
    <property type="entry name" value="ABC_transporter-like_CS"/>
</dbReference>
<evidence type="ECO:0000259" key="6">
    <source>
        <dbReference type="PROSITE" id="PS50893"/>
    </source>
</evidence>